<dbReference type="Gene3D" id="3.40.50.1820">
    <property type="entry name" value="alpha/beta hydrolase"/>
    <property type="match status" value="1"/>
</dbReference>
<sequence>MSESIKFVVTGESAGMVEVIIDNTSSEHTATFIYKPNPETPIPKEMLLGYRDSSGKGHMISMAEDNGQWIAKRPIEPNESSDFFIHPDAKPGELAQKPNIINKIALSDGKIVRSVYENPELAKKNKGSTQKRVLNAEGILSDPVEEHSQLGFGEQLIEVYFPVGYRTSESKEYNIQVMLDGDMHLRQDAFGNSMGTKDILDNLIAEGKMEPVIAVFVSPTQPTMEMGKWVSMPRLKEYGCDLQTDAMLTKIPGALRQAGIPVTRDPQKIGLCGQSMGGLQALYTAKMHPDIYGQVIAQSPAVWWGPPSLRLSGEEMTVPVRYEDDQTWRAPLANKQEQHYLLHMLQTGYDVFSKREVPKGEPHIYLQAGTYETGDCGLGDEPLTQATMSLAHALGVECRLHNGGHTAESWATGLAVQLPQAHPKLAATVMHYYKEQLQQTKSEDLHDSPFFTLEQ</sequence>
<dbReference type="EMBL" id="NBTX02000004">
    <property type="protein sequence ID" value="PNL60445.1"/>
    <property type="molecule type" value="Genomic_DNA"/>
</dbReference>
<evidence type="ECO:0008006" key="3">
    <source>
        <dbReference type="Google" id="ProtNLM"/>
    </source>
</evidence>
<evidence type="ECO:0000313" key="1">
    <source>
        <dbReference type="EMBL" id="PNL60445.1"/>
    </source>
</evidence>
<dbReference type="AlphaFoldDB" id="A0AAX0WR42"/>
<dbReference type="InterPro" id="IPR000801">
    <property type="entry name" value="Esterase-like"/>
</dbReference>
<dbReference type="Proteomes" id="UP000192511">
    <property type="component" value="Unassembled WGS sequence"/>
</dbReference>
<dbReference type="InterPro" id="IPR050583">
    <property type="entry name" value="Mycobacterial_A85_antigen"/>
</dbReference>
<proteinExistence type="predicted"/>
<dbReference type="PANTHER" id="PTHR48098:SF6">
    <property type="entry name" value="FERRI-BACILLIBACTIN ESTERASE BESA"/>
    <property type="match status" value="1"/>
</dbReference>
<dbReference type="PANTHER" id="PTHR48098">
    <property type="entry name" value="ENTEROCHELIN ESTERASE-RELATED"/>
    <property type="match status" value="1"/>
</dbReference>
<dbReference type="RefSeq" id="WP_019234200.1">
    <property type="nucleotide sequence ID" value="NZ_CAAAHR010000028.1"/>
</dbReference>
<dbReference type="GeneID" id="98067320"/>
<reference evidence="1" key="1">
    <citation type="submission" date="2017-12" db="EMBL/GenBank/DDBJ databases">
        <title>FDA dAtabase for Regulatory Grade micrObial Sequences (FDA-ARGOS): Supporting development and validation of Infectious Disease Dx tests.</title>
        <authorList>
            <person name="Kerrigan L."/>
            <person name="Tallon L.J."/>
            <person name="Sadzewicz L."/>
            <person name="Sengamalay N."/>
            <person name="Ott S."/>
            <person name="Godinez A."/>
            <person name="Nagaraj S."/>
            <person name="Vavikolanu K."/>
            <person name="Vyas G."/>
            <person name="Nadendla S."/>
            <person name="Aluvathingal J."/>
            <person name="Sichtig H."/>
        </authorList>
    </citation>
    <scope>NUCLEOTIDE SEQUENCE [LARGE SCALE GENOMIC DNA]</scope>
    <source>
        <strain evidence="1">FDAARGOS_200</strain>
    </source>
</reference>
<protein>
    <recommendedName>
        <fullName evidence="3">Esterase</fullName>
    </recommendedName>
</protein>
<dbReference type="Pfam" id="PF00756">
    <property type="entry name" value="Esterase"/>
    <property type="match status" value="1"/>
</dbReference>
<gene>
    <name evidence="1" type="ORF">A6J39_004060</name>
</gene>
<dbReference type="InterPro" id="IPR029058">
    <property type="entry name" value="AB_hydrolase_fold"/>
</dbReference>
<accession>A0AAX0WR42</accession>
<name>A0AAX0WR42_9GAMM</name>
<organism evidence="1 2">
    <name type="scientific">Legionella anisa</name>
    <dbReference type="NCBI Taxonomy" id="28082"/>
    <lineage>
        <taxon>Bacteria</taxon>
        <taxon>Pseudomonadati</taxon>
        <taxon>Pseudomonadota</taxon>
        <taxon>Gammaproteobacteria</taxon>
        <taxon>Legionellales</taxon>
        <taxon>Legionellaceae</taxon>
        <taxon>Legionella</taxon>
    </lineage>
</organism>
<keyword evidence="2" id="KW-1185">Reference proteome</keyword>
<evidence type="ECO:0000313" key="2">
    <source>
        <dbReference type="Proteomes" id="UP000192511"/>
    </source>
</evidence>
<dbReference type="SUPFAM" id="SSF53474">
    <property type="entry name" value="alpha/beta-Hydrolases"/>
    <property type="match status" value="1"/>
</dbReference>
<comment type="caution">
    <text evidence="1">The sequence shown here is derived from an EMBL/GenBank/DDBJ whole genome shotgun (WGS) entry which is preliminary data.</text>
</comment>